<keyword evidence="4" id="KW-0472">Membrane</keyword>
<dbReference type="InterPro" id="IPR036259">
    <property type="entry name" value="MFS_trans_sf"/>
</dbReference>
<comment type="subcellular location">
    <subcellularLocation>
        <location evidence="1">Membrane</location>
        <topology evidence="1">Multi-pass membrane protein</topology>
    </subcellularLocation>
</comment>
<keyword evidence="3" id="KW-1133">Transmembrane helix</keyword>
<accession>A0A132AL08</accession>
<gene>
    <name evidence="5" type="ORF">QR98_0102390</name>
</gene>
<evidence type="ECO:0000256" key="2">
    <source>
        <dbReference type="ARBA" id="ARBA00022692"/>
    </source>
</evidence>
<dbReference type="EMBL" id="JXLN01017704">
    <property type="protein sequence ID" value="KPM11666.1"/>
    <property type="molecule type" value="Genomic_DNA"/>
</dbReference>
<keyword evidence="2" id="KW-0812">Transmembrane</keyword>
<dbReference type="PANTHER" id="PTHR24064">
    <property type="entry name" value="SOLUTE CARRIER FAMILY 22 MEMBER"/>
    <property type="match status" value="1"/>
</dbReference>
<comment type="caution">
    <text evidence="5">The sequence shown here is derived from an EMBL/GenBank/DDBJ whole genome shotgun (WGS) entry which is preliminary data.</text>
</comment>
<dbReference type="Pfam" id="PF00083">
    <property type="entry name" value="Sugar_tr"/>
    <property type="match status" value="1"/>
</dbReference>
<reference evidence="5 6" key="1">
    <citation type="journal article" date="2015" name="Parasit. Vectors">
        <title>Draft genome of the scabies mite.</title>
        <authorList>
            <person name="Rider S.D.Jr."/>
            <person name="Morgan M.S."/>
            <person name="Arlian L.G."/>
        </authorList>
    </citation>
    <scope>NUCLEOTIDE SEQUENCE [LARGE SCALE GENOMIC DNA]</scope>
    <source>
        <strain evidence="5">Arlian Lab</strain>
    </source>
</reference>
<dbReference type="SUPFAM" id="SSF103473">
    <property type="entry name" value="MFS general substrate transporter"/>
    <property type="match status" value="1"/>
</dbReference>
<dbReference type="InterPro" id="IPR005828">
    <property type="entry name" value="MFS_sugar_transport-like"/>
</dbReference>
<dbReference type="GO" id="GO:0022857">
    <property type="term" value="F:transmembrane transporter activity"/>
    <property type="evidence" value="ECO:0007669"/>
    <property type="project" value="InterPro"/>
</dbReference>
<evidence type="ECO:0000256" key="4">
    <source>
        <dbReference type="ARBA" id="ARBA00023136"/>
    </source>
</evidence>
<evidence type="ECO:0000256" key="3">
    <source>
        <dbReference type="ARBA" id="ARBA00022989"/>
    </source>
</evidence>
<dbReference type="GO" id="GO:0016020">
    <property type="term" value="C:membrane"/>
    <property type="evidence" value="ECO:0007669"/>
    <property type="project" value="UniProtKB-SubCell"/>
</dbReference>
<dbReference type="OrthoDB" id="6494424at2759"/>
<evidence type="ECO:0000313" key="6">
    <source>
        <dbReference type="Proteomes" id="UP000616769"/>
    </source>
</evidence>
<sequence>MFQKFHCEHVLYELNDFDCYQKTLIFGFILPMVILIAFQSNFVYNIMIPDHWCRVDLLVNFSYGEQSRFIRPRLKSLDDAGNDVDLDDSNVPMDNLNNADHHHLENGFNQKRLSNCEMFDIDYQEVINGLNLPNRKNRSIVIPIKRCSRESGWVYDRNQFKENAAMFYNFVCDQSEKKQIISFLRKLSSALFSLLYAILSDRFGRKTGLFSLLVAYILSSIAPVLTTNYYAFLACQFLSGSCWPIGLILVIVIGIEFITPSYRSDVIALAAIAFQFGEWFSFIIVRQLSHWVWIATFNTLIVIPFFLFYQYCDESPHWLLANKRFKALKDLFEKINRINSARLDSTSIQSIINKFANYYRYDRPEEISATISMQNLRQSTSKNHLNGHINYYSHRREHPPNWHRQQSHRNYRQKTINVLDGFRNTKYDSYLGALSSKEIENSNDEDDEDDGRRDSCCRRGRKDNAMFRKIHMFIKRSSLFQMIFLWSIVMITNELIIDFLRKNQSNHLLNDPILIDRILISFSKMLIILVSWFLVNSWFGRRWSNCIFLALNLCILILLMFAQSLIKRNRWLNIVVHIIGSTLAECSELITILQTIELTSTRYRLVAAAIVHSLSQAMVLLIIFWLYNHHKWKENFQLIFSLLILAHLPSMRKSKFRLIFNNQTKMIFLMCSIVVSILISSFVAETRNEFLPIGSLESEQLITNFEYWSFGTKRRSDQQPSNLFLSLSKWDINLNHQINHQIHHHQSISNLNRSINSNLSKIQIITNL</sequence>
<organism evidence="5 6">
    <name type="scientific">Sarcoptes scabiei</name>
    <name type="common">Itch mite</name>
    <name type="synonym">Acarus scabiei</name>
    <dbReference type="NCBI Taxonomy" id="52283"/>
    <lineage>
        <taxon>Eukaryota</taxon>
        <taxon>Metazoa</taxon>
        <taxon>Ecdysozoa</taxon>
        <taxon>Arthropoda</taxon>
        <taxon>Chelicerata</taxon>
        <taxon>Arachnida</taxon>
        <taxon>Acari</taxon>
        <taxon>Acariformes</taxon>
        <taxon>Sarcoptiformes</taxon>
        <taxon>Astigmata</taxon>
        <taxon>Psoroptidia</taxon>
        <taxon>Sarcoptoidea</taxon>
        <taxon>Sarcoptidae</taxon>
        <taxon>Sarcoptinae</taxon>
        <taxon>Sarcoptes</taxon>
    </lineage>
</organism>
<dbReference type="Proteomes" id="UP000616769">
    <property type="component" value="Unassembled WGS sequence"/>
</dbReference>
<proteinExistence type="predicted"/>
<evidence type="ECO:0000256" key="1">
    <source>
        <dbReference type="ARBA" id="ARBA00004141"/>
    </source>
</evidence>
<protein>
    <submittedName>
        <fullName evidence="5">Organic cation/carnitine transporter-like protein</fullName>
    </submittedName>
</protein>
<dbReference type="Gene3D" id="1.20.1250.20">
    <property type="entry name" value="MFS general substrate transporter like domains"/>
    <property type="match status" value="2"/>
</dbReference>
<name>A0A132AL08_SARSC</name>
<dbReference type="AlphaFoldDB" id="A0A132AL08"/>
<evidence type="ECO:0000313" key="5">
    <source>
        <dbReference type="EMBL" id="KPM11666.1"/>
    </source>
</evidence>
<dbReference type="VEuPathDB" id="VectorBase:SSCA006965"/>